<dbReference type="Gene3D" id="2.130.10.30">
    <property type="entry name" value="Regulator of chromosome condensation 1/beta-lactamase-inhibitor protein II"/>
    <property type="match status" value="2"/>
</dbReference>
<dbReference type="Gene3D" id="1.20.1280.50">
    <property type="match status" value="1"/>
</dbReference>
<dbReference type="SUPFAM" id="SSF52540">
    <property type="entry name" value="P-loop containing nucleoside triphosphate hydrolases"/>
    <property type="match status" value="1"/>
</dbReference>
<dbReference type="GO" id="GO:0005525">
    <property type="term" value="F:GTP binding"/>
    <property type="evidence" value="ECO:0007669"/>
    <property type="project" value="UniProtKB-KW"/>
</dbReference>
<feature type="binding site" evidence="4">
    <location>
        <begin position="652"/>
        <end position="655"/>
    </location>
    <ligand>
        <name>GTP</name>
        <dbReference type="ChEBI" id="CHEBI:37565"/>
    </ligand>
</feature>
<dbReference type="FunFam" id="3.40.50.300:FF:000412">
    <property type="entry name" value="ADP-ribosylation factor 1"/>
    <property type="match status" value="1"/>
</dbReference>
<dbReference type="InterPro" id="IPR006689">
    <property type="entry name" value="Small_GTPase_ARF/SAR"/>
</dbReference>
<dbReference type="Pfam" id="PF00415">
    <property type="entry name" value="RCC1"/>
    <property type="match status" value="2"/>
</dbReference>
<evidence type="ECO:0000256" key="2">
    <source>
        <dbReference type="ARBA" id="ARBA00022741"/>
    </source>
</evidence>
<sequence>MTNLFVSGSNQTYQLAIKENPSLIVRDPISLKETLMPFIREEQIQFISSGSTHTVLSTSTGKIILWGISTQTQKSFIIEKEKKNQTNQNGKIDSLPKKQQQKILKERRKLFVVISDFSGRIISQISSGAFSFIILINGEVFLVDLSLPVWIKKKIQTQKIDFSSATKWKISKICCGSNFFVAIDEENHLVTWGNNSYGQLAHGDLNDREKPELVHTKIENIETISAGGHHLFIITKNNEIYCCGKNTHGQLGLNDKIHRKELTQPYFPPFIGKIREISCGDEHTIIISEYQKIYVCGKGSAVGVTSTDDQLVFVECCLPPDLDFVNIAAGGGYGQSFIMMSTSQGEVFSAGGNKYGQLGINTNKEVQLVPARVHLSEDEFAIGISCGWLHSCILTRKKGSLNFNFGDDIQKLKSEEMDFDQSSGNFSEIPFEVMAIIFSFLSKKDLCKVACSSKEMNYMASHDWVWAPIYEQDHLRKPSLKEMKIIQSVKSNQNGWKKVYRKKYFEENGFLEGFPVQFNENDNVDPKLKKKKNKKKMKKKKLIKTIIFGLDASGKTSILYRLALPDSVLTTIPTVGFNVETVTISNQKFEIWDIGGGSMIYYIWNHYLPGADAIIFVIDSTDQFRFDEVKTKLLGLLSHEESKNLPVLIFANKQELPTACKPKEIVEKLSLRTLTSHHWIVKPCSAIKGEGIKEGFEWIKKSIEK</sequence>
<keyword evidence="5" id="KW-0479">Metal-binding</keyword>
<proteinExistence type="inferred from homology"/>
<dbReference type="Gene3D" id="3.40.50.300">
    <property type="entry name" value="P-loop containing nucleotide triphosphate hydrolases"/>
    <property type="match status" value="1"/>
</dbReference>
<keyword evidence="3 4" id="KW-0342">GTP-binding</keyword>
<evidence type="ECO:0000313" key="8">
    <source>
        <dbReference type="EMBL" id="KAJ5077364.1"/>
    </source>
</evidence>
<dbReference type="GO" id="GO:0046872">
    <property type="term" value="F:metal ion binding"/>
    <property type="evidence" value="ECO:0007669"/>
    <property type="project" value="UniProtKB-KW"/>
</dbReference>
<dbReference type="InterPro" id="IPR001810">
    <property type="entry name" value="F-box_dom"/>
</dbReference>
<dbReference type="PRINTS" id="PR00328">
    <property type="entry name" value="SAR1GTPBP"/>
</dbReference>
<dbReference type="AlphaFoldDB" id="A0A9Q0RER2"/>
<dbReference type="InterPro" id="IPR024156">
    <property type="entry name" value="Small_GTPase_ARF"/>
</dbReference>
<dbReference type="SUPFAM" id="SSF50985">
    <property type="entry name" value="RCC1/BLIP-II"/>
    <property type="match status" value="1"/>
</dbReference>
<dbReference type="PROSITE" id="PS50181">
    <property type="entry name" value="FBOX"/>
    <property type="match status" value="1"/>
</dbReference>
<evidence type="ECO:0000256" key="5">
    <source>
        <dbReference type="PIRSR" id="PIRSR606689-2"/>
    </source>
</evidence>
<dbReference type="InterPro" id="IPR009091">
    <property type="entry name" value="RCC1/BLIP-II"/>
</dbReference>
<dbReference type="PROSITE" id="PS51419">
    <property type="entry name" value="RAB"/>
    <property type="match status" value="1"/>
</dbReference>
<feature type="domain" description="F-box" evidence="7">
    <location>
        <begin position="423"/>
        <end position="469"/>
    </location>
</feature>
<organism evidence="8 9">
    <name type="scientific">Anaeramoeba ignava</name>
    <name type="common">Anaerobic marine amoeba</name>
    <dbReference type="NCBI Taxonomy" id="1746090"/>
    <lineage>
        <taxon>Eukaryota</taxon>
        <taxon>Metamonada</taxon>
        <taxon>Anaeramoebidae</taxon>
        <taxon>Anaeramoeba</taxon>
    </lineage>
</organism>
<dbReference type="InterPro" id="IPR036047">
    <property type="entry name" value="F-box-like_dom_sf"/>
</dbReference>
<dbReference type="SMART" id="SM00177">
    <property type="entry name" value="ARF"/>
    <property type="match status" value="1"/>
</dbReference>
<dbReference type="EMBL" id="JAPDFW010000058">
    <property type="protein sequence ID" value="KAJ5077364.1"/>
    <property type="molecule type" value="Genomic_DNA"/>
</dbReference>
<keyword evidence="9" id="KW-1185">Reference proteome</keyword>
<evidence type="ECO:0000256" key="3">
    <source>
        <dbReference type="ARBA" id="ARBA00023134"/>
    </source>
</evidence>
<reference evidence="8" key="1">
    <citation type="submission" date="2022-10" db="EMBL/GenBank/DDBJ databases">
        <title>Novel sulphate-reducing endosymbionts in the free-living metamonad Anaeramoeba.</title>
        <authorList>
            <person name="Jerlstrom-Hultqvist J."/>
            <person name="Cepicka I."/>
            <person name="Gallot-Lavallee L."/>
            <person name="Salas-Leiva D."/>
            <person name="Curtis B.A."/>
            <person name="Zahonova K."/>
            <person name="Pipaliya S."/>
            <person name="Dacks J."/>
            <person name="Roger A.J."/>
        </authorList>
    </citation>
    <scope>NUCLEOTIDE SEQUENCE</scope>
    <source>
        <strain evidence="8">BMAN</strain>
    </source>
</reference>
<dbReference type="InterPro" id="IPR005225">
    <property type="entry name" value="Small_GTP-bd"/>
</dbReference>
<evidence type="ECO:0000259" key="7">
    <source>
        <dbReference type="PROSITE" id="PS50181"/>
    </source>
</evidence>
<evidence type="ECO:0000256" key="4">
    <source>
        <dbReference type="PIRSR" id="PIRSR606689-1"/>
    </source>
</evidence>
<keyword evidence="5" id="KW-0460">Magnesium</keyword>
<protein>
    <submittedName>
        <fullName evidence="8">Adp-ribosylation factor f-related</fullName>
    </submittedName>
</protein>
<feature type="binding site" evidence="5">
    <location>
        <position position="556"/>
    </location>
    <ligand>
        <name>Mg(2+)</name>
        <dbReference type="ChEBI" id="CHEBI:18420"/>
    </ligand>
</feature>
<feature type="binding site" evidence="5">
    <location>
        <position position="574"/>
    </location>
    <ligand>
        <name>Mg(2+)</name>
        <dbReference type="ChEBI" id="CHEBI:18420"/>
    </ligand>
</feature>
<name>A0A9Q0RER2_ANAIG</name>
<feature type="repeat" description="RCC1" evidence="6">
    <location>
        <begin position="238"/>
        <end position="290"/>
    </location>
</feature>
<feature type="binding site" evidence="4">
    <location>
        <position position="596"/>
    </location>
    <ligand>
        <name>GTP</name>
        <dbReference type="ChEBI" id="CHEBI:37565"/>
    </ligand>
</feature>
<dbReference type="NCBIfam" id="TIGR00231">
    <property type="entry name" value="small_GTP"/>
    <property type="match status" value="1"/>
</dbReference>
<accession>A0A9Q0RER2</accession>
<dbReference type="Pfam" id="PF12937">
    <property type="entry name" value="F-box-like"/>
    <property type="match status" value="1"/>
</dbReference>
<evidence type="ECO:0000256" key="1">
    <source>
        <dbReference type="ARBA" id="ARBA00010290"/>
    </source>
</evidence>
<dbReference type="InterPro" id="IPR027417">
    <property type="entry name" value="P-loop_NTPase"/>
</dbReference>
<comment type="similarity">
    <text evidence="1">Belongs to the small GTPase superfamily. Arf family.</text>
</comment>
<dbReference type="SMART" id="SM00178">
    <property type="entry name" value="SAR"/>
    <property type="match status" value="1"/>
</dbReference>
<evidence type="ECO:0000313" key="9">
    <source>
        <dbReference type="Proteomes" id="UP001149090"/>
    </source>
</evidence>
<dbReference type="InterPro" id="IPR000408">
    <property type="entry name" value="Reg_chr_condens"/>
</dbReference>
<comment type="caution">
    <text evidence="8">The sequence shown here is derived from an EMBL/GenBank/DDBJ whole genome shotgun (WGS) entry which is preliminary data.</text>
</comment>
<evidence type="ECO:0000256" key="6">
    <source>
        <dbReference type="PROSITE-ProRule" id="PRU00235"/>
    </source>
</evidence>
<dbReference type="CDD" id="cd00878">
    <property type="entry name" value="Arf_Arl"/>
    <property type="match status" value="1"/>
</dbReference>
<dbReference type="GO" id="GO:0030010">
    <property type="term" value="P:establishment of cell polarity"/>
    <property type="evidence" value="ECO:0007669"/>
    <property type="project" value="UniProtKB-ARBA"/>
</dbReference>
<feature type="repeat" description="RCC1" evidence="6">
    <location>
        <begin position="187"/>
        <end position="237"/>
    </location>
</feature>
<dbReference type="Pfam" id="PF00025">
    <property type="entry name" value="Arf"/>
    <property type="match status" value="1"/>
</dbReference>
<dbReference type="Pfam" id="PF13540">
    <property type="entry name" value="RCC1_2"/>
    <property type="match status" value="1"/>
</dbReference>
<keyword evidence="2 4" id="KW-0547">Nucleotide-binding</keyword>
<dbReference type="PANTHER" id="PTHR11711">
    <property type="entry name" value="ADP RIBOSYLATION FACTOR-RELATED"/>
    <property type="match status" value="1"/>
</dbReference>
<feature type="repeat" description="RCC1" evidence="6">
    <location>
        <begin position="345"/>
        <end position="397"/>
    </location>
</feature>
<feature type="binding site" evidence="4">
    <location>
        <begin position="549"/>
        <end position="556"/>
    </location>
    <ligand>
        <name>GTP</name>
        <dbReference type="ChEBI" id="CHEBI:37565"/>
    </ligand>
</feature>
<gene>
    <name evidence="8" type="ORF">M0811_05886</name>
</gene>
<dbReference type="SUPFAM" id="SSF81383">
    <property type="entry name" value="F-box domain"/>
    <property type="match status" value="1"/>
</dbReference>
<dbReference type="PROSITE" id="PS51417">
    <property type="entry name" value="ARF"/>
    <property type="match status" value="1"/>
</dbReference>
<dbReference type="Proteomes" id="UP001149090">
    <property type="component" value="Unassembled WGS sequence"/>
</dbReference>
<dbReference type="PROSITE" id="PS50012">
    <property type="entry name" value="RCC1_3"/>
    <property type="match status" value="3"/>
</dbReference>
<dbReference type="GO" id="GO:0003924">
    <property type="term" value="F:GTPase activity"/>
    <property type="evidence" value="ECO:0007669"/>
    <property type="project" value="InterPro"/>
</dbReference>